<feature type="domain" description="Nucleotidyl transferase" evidence="7">
    <location>
        <begin position="7"/>
        <end position="221"/>
    </location>
</feature>
<reference evidence="8 9" key="1">
    <citation type="submission" date="2008-06" db="EMBL/GenBank/DDBJ databases">
        <title>Complete sequence of Chloroherpeton thalassium ATCC 35110.</title>
        <authorList>
            <consortium name="US DOE Joint Genome Institute"/>
            <person name="Lucas S."/>
            <person name="Copeland A."/>
            <person name="Lapidus A."/>
            <person name="Glavina del Rio T."/>
            <person name="Dalin E."/>
            <person name="Tice H."/>
            <person name="Bruce D."/>
            <person name="Goodwin L."/>
            <person name="Pitluck S."/>
            <person name="Schmutz J."/>
            <person name="Larimer F."/>
            <person name="Land M."/>
            <person name="Hauser L."/>
            <person name="Kyrpides N."/>
            <person name="Mikhailova N."/>
            <person name="Liu Z."/>
            <person name="Li T."/>
            <person name="Zhao F."/>
            <person name="Overmann J."/>
            <person name="Bryant D.A."/>
            <person name="Richardson P."/>
        </authorList>
    </citation>
    <scope>NUCLEOTIDE SEQUENCE [LARGE SCALE GENOMIC DNA]</scope>
    <source>
        <strain evidence="9">ATCC 35110 / GB-78</strain>
    </source>
</reference>
<comment type="function">
    <text evidence="6">Catalyzes the last two sequential reactions in the de novo biosynthetic pathway for UDP-N-acetylglucosamine (UDP-GlcNAc). The C-terminal domain catalyzes the transfer of acetyl group from acetyl coenzyme A to glucosamine-1-phosphate (GlcN-1-P) to produce N-acetylglucosamine-1-phosphate (GlcNAc-1-P), which is converted into UDP-GlcNAc by the transfer of uridine 5-monophosphate (from uridine 5-triphosphate), a reaction catalyzed by the N-terminal domain.</text>
</comment>
<comment type="catalytic activity">
    <reaction evidence="5">
        <text>N-acetyl-alpha-D-glucosamine 1-phosphate + UTP + H(+) = UDP-N-acetyl-alpha-D-glucosamine + diphosphate</text>
        <dbReference type="Rhea" id="RHEA:13509"/>
        <dbReference type="ChEBI" id="CHEBI:15378"/>
        <dbReference type="ChEBI" id="CHEBI:33019"/>
        <dbReference type="ChEBI" id="CHEBI:46398"/>
        <dbReference type="ChEBI" id="CHEBI:57705"/>
        <dbReference type="ChEBI" id="CHEBI:57776"/>
        <dbReference type="EC" id="2.7.7.23"/>
    </reaction>
</comment>
<keyword evidence="2" id="KW-0548">Nucleotidyltransferase</keyword>
<dbReference type="AlphaFoldDB" id="B3QTQ2"/>
<dbReference type="InterPro" id="IPR029044">
    <property type="entry name" value="Nucleotide-diphossugar_trans"/>
</dbReference>
<dbReference type="HOGENOM" id="CLU_029499_15_0_10"/>
<dbReference type="KEGG" id="cts:Ctha_1793"/>
<sequence length="248" mass="26927">MSLAIAIMAAGKGTRMKSSLAKVLHQAQGKPMIEHVLETSKMLNPKKIVLIVGHQADAVKEATLAFGADYALQEPQLGTGHAVMQTEAALKDFAGNVLILSGDVPLVTAKTLQHLLDTHNETGATATVLTAELDDPTGYGRVIRDASGAEVHKIVEHKDASDEERDINEINSGIYVFEKKALFDALSRIDNHNAQSEYYLPDVFKIFFADGKKVTAVKTSDFDEIRGVNTVEQLTEAENILNARETTV</sequence>
<evidence type="ECO:0000256" key="5">
    <source>
        <dbReference type="ARBA" id="ARBA00048493"/>
    </source>
</evidence>
<dbReference type="InterPro" id="IPR005835">
    <property type="entry name" value="NTP_transferase_dom"/>
</dbReference>
<evidence type="ECO:0000259" key="7">
    <source>
        <dbReference type="Pfam" id="PF00483"/>
    </source>
</evidence>
<proteinExistence type="predicted"/>
<gene>
    <name evidence="8" type="ordered locus">Ctha_1793</name>
</gene>
<keyword evidence="1 8" id="KW-0808">Transferase</keyword>
<evidence type="ECO:0000256" key="1">
    <source>
        <dbReference type="ARBA" id="ARBA00022679"/>
    </source>
</evidence>
<dbReference type="GO" id="GO:0003977">
    <property type="term" value="F:UDP-N-acetylglucosamine diphosphorylase activity"/>
    <property type="evidence" value="ECO:0007669"/>
    <property type="project" value="UniProtKB-EC"/>
</dbReference>
<dbReference type="Gene3D" id="3.90.550.10">
    <property type="entry name" value="Spore Coat Polysaccharide Biosynthesis Protein SpsA, Chain A"/>
    <property type="match status" value="1"/>
</dbReference>
<comment type="catalytic activity">
    <reaction evidence="4">
        <text>alpha-D-glucosamine 1-phosphate + acetyl-CoA = N-acetyl-alpha-D-glucosamine 1-phosphate + CoA + H(+)</text>
        <dbReference type="Rhea" id="RHEA:13725"/>
        <dbReference type="ChEBI" id="CHEBI:15378"/>
        <dbReference type="ChEBI" id="CHEBI:57287"/>
        <dbReference type="ChEBI" id="CHEBI:57288"/>
        <dbReference type="ChEBI" id="CHEBI:57776"/>
        <dbReference type="ChEBI" id="CHEBI:58516"/>
        <dbReference type="EC" id="2.3.1.157"/>
    </reaction>
</comment>
<dbReference type="Proteomes" id="UP000001208">
    <property type="component" value="Chromosome"/>
</dbReference>
<evidence type="ECO:0000256" key="2">
    <source>
        <dbReference type="ARBA" id="ARBA00022695"/>
    </source>
</evidence>
<keyword evidence="3" id="KW-0012">Acyltransferase</keyword>
<dbReference type="eggNOG" id="COG1207">
    <property type="taxonomic scope" value="Bacteria"/>
</dbReference>
<evidence type="ECO:0000256" key="4">
    <source>
        <dbReference type="ARBA" id="ARBA00048247"/>
    </source>
</evidence>
<dbReference type="CDD" id="cd02540">
    <property type="entry name" value="GT2_GlmU_N_bac"/>
    <property type="match status" value="1"/>
</dbReference>
<dbReference type="InterPro" id="IPR050065">
    <property type="entry name" value="GlmU-like"/>
</dbReference>
<accession>B3QTQ2</accession>
<dbReference type="GO" id="GO:0019134">
    <property type="term" value="F:glucosamine-1-phosphate N-acetyltransferase activity"/>
    <property type="evidence" value="ECO:0007669"/>
    <property type="project" value="UniProtKB-EC"/>
</dbReference>
<evidence type="ECO:0000313" key="8">
    <source>
        <dbReference type="EMBL" id="ACF14250.1"/>
    </source>
</evidence>
<dbReference type="OrthoDB" id="9806837at2"/>
<protein>
    <submittedName>
        <fullName evidence="8">Nucleotidyl transferase</fullName>
    </submittedName>
</protein>
<dbReference type="PANTHER" id="PTHR43584:SF3">
    <property type="entry name" value="BIFUNCTIONAL PROTEIN GLMU"/>
    <property type="match status" value="1"/>
</dbReference>
<name>B3QTQ2_CHLT3</name>
<evidence type="ECO:0000313" key="9">
    <source>
        <dbReference type="Proteomes" id="UP000001208"/>
    </source>
</evidence>
<dbReference type="SUPFAM" id="SSF53448">
    <property type="entry name" value="Nucleotide-diphospho-sugar transferases"/>
    <property type="match status" value="1"/>
</dbReference>
<dbReference type="EMBL" id="CP001100">
    <property type="protein sequence ID" value="ACF14250.1"/>
    <property type="molecule type" value="Genomic_DNA"/>
</dbReference>
<organism evidence="8 9">
    <name type="scientific">Chloroherpeton thalassium (strain ATCC 35110 / GB-78)</name>
    <dbReference type="NCBI Taxonomy" id="517418"/>
    <lineage>
        <taxon>Bacteria</taxon>
        <taxon>Pseudomonadati</taxon>
        <taxon>Chlorobiota</taxon>
        <taxon>Chlorobiia</taxon>
        <taxon>Chlorobiales</taxon>
        <taxon>Chloroherpetonaceae</taxon>
        <taxon>Chloroherpeton</taxon>
    </lineage>
</organism>
<keyword evidence="9" id="KW-1185">Reference proteome</keyword>
<dbReference type="RefSeq" id="WP_012500334.1">
    <property type="nucleotide sequence ID" value="NC_011026.1"/>
</dbReference>
<dbReference type="PANTHER" id="PTHR43584">
    <property type="entry name" value="NUCLEOTIDYL TRANSFERASE"/>
    <property type="match status" value="1"/>
</dbReference>
<dbReference type="Pfam" id="PF00483">
    <property type="entry name" value="NTP_transferase"/>
    <property type="match status" value="1"/>
</dbReference>
<evidence type="ECO:0000256" key="3">
    <source>
        <dbReference type="ARBA" id="ARBA00023315"/>
    </source>
</evidence>
<dbReference type="STRING" id="517418.Ctha_1793"/>
<evidence type="ECO:0000256" key="6">
    <source>
        <dbReference type="ARBA" id="ARBA00049628"/>
    </source>
</evidence>